<dbReference type="Gene3D" id="3.40.50.300">
    <property type="entry name" value="P-loop containing nucleotide triphosphate hydrolases"/>
    <property type="match status" value="1"/>
</dbReference>
<dbReference type="EMBL" id="BAEP01000018">
    <property type="protein sequence ID" value="GAC23194.1"/>
    <property type="molecule type" value="Genomic_DNA"/>
</dbReference>
<name>K6XRE6_9ALTE</name>
<comment type="caution">
    <text evidence="1">The sequence shown here is derived from an EMBL/GenBank/DDBJ whole genome shotgun (WGS) entry which is preliminary data.</text>
</comment>
<dbReference type="AlphaFoldDB" id="K6XRE6"/>
<organism evidence="1 2">
    <name type="scientific">Paraglaciecola mesophila KMM 241</name>
    <dbReference type="NCBI Taxonomy" id="1128912"/>
    <lineage>
        <taxon>Bacteria</taxon>
        <taxon>Pseudomonadati</taxon>
        <taxon>Pseudomonadota</taxon>
        <taxon>Gammaproteobacteria</taxon>
        <taxon>Alteromonadales</taxon>
        <taxon>Alteromonadaceae</taxon>
        <taxon>Paraglaciecola</taxon>
    </lineage>
</organism>
<dbReference type="eggNOG" id="ENOG50329MN">
    <property type="taxonomic scope" value="Bacteria"/>
</dbReference>
<accession>K6XRE6</accession>
<gene>
    <name evidence="1" type="ORF">GMES_0894</name>
</gene>
<dbReference type="OrthoDB" id="7981249at2"/>
<reference evidence="1 2" key="1">
    <citation type="journal article" date="2017" name="Antonie Van Leeuwenhoek">
        <title>Rhizobium rhizosphaerae sp. nov., a novel species isolated from rice rhizosphere.</title>
        <authorList>
            <person name="Zhao J.J."/>
            <person name="Zhang J."/>
            <person name="Zhang R.J."/>
            <person name="Zhang C.W."/>
            <person name="Yin H.Q."/>
            <person name="Zhang X.X."/>
        </authorList>
    </citation>
    <scope>NUCLEOTIDE SEQUENCE [LARGE SCALE GENOMIC DNA]</scope>
    <source>
        <strain evidence="1 2">KMM 241</strain>
    </source>
</reference>
<dbReference type="RefSeq" id="WP_006991345.1">
    <property type="nucleotide sequence ID" value="NZ_BAEP01000018.1"/>
</dbReference>
<dbReference type="InterPro" id="IPR027417">
    <property type="entry name" value="P-loop_NTPase"/>
</dbReference>
<proteinExistence type="predicted"/>
<sequence length="183" mass="20775">MLVNYLTNPFKRFITGHCVASPSVVREYHHEWNFITVLRNPVDRFISEYIYNKFKKSEWAKVDLSIEVYLKSSVAHAKGVTIANYFSGLSVKELDNTKESTIVDLVLDNLNHFKSVGFVDDMANWSTSLSEKLGEKISFSNKNTSPNSSAFLAIKNDPALLDKIKELCALDLKIYDLAKIKFG</sequence>
<protein>
    <recommendedName>
        <fullName evidence="3">Sulfotransferase family protein</fullName>
    </recommendedName>
</protein>
<dbReference type="Proteomes" id="UP000006263">
    <property type="component" value="Unassembled WGS sequence"/>
</dbReference>
<evidence type="ECO:0000313" key="1">
    <source>
        <dbReference type="EMBL" id="GAC23194.1"/>
    </source>
</evidence>
<evidence type="ECO:0000313" key="2">
    <source>
        <dbReference type="Proteomes" id="UP000006263"/>
    </source>
</evidence>
<evidence type="ECO:0008006" key="3">
    <source>
        <dbReference type="Google" id="ProtNLM"/>
    </source>
</evidence>
<dbReference type="SUPFAM" id="SSF52540">
    <property type="entry name" value="P-loop containing nucleoside triphosphate hydrolases"/>
    <property type="match status" value="1"/>
</dbReference>